<protein>
    <recommendedName>
        <fullName evidence="9">FTR1 family iron permease</fullName>
    </recommendedName>
</protein>
<name>A0A2T1D7X8_9CYAN</name>
<dbReference type="InterPro" id="IPR004923">
    <property type="entry name" value="FTR1/Fip1/EfeU"/>
</dbReference>
<dbReference type="RefSeq" id="WP_073074687.1">
    <property type="nucleotide sequence ID" value="NZ_MPPI01000043.1"/>
</dbReference>
<sequence length="310" mass="33751">MPVDFSAAIPTFVITLREGVEAALVVGIVMAYLNKAGQSSLNSWVYSGIGTGVFASVLVGVLFGWTIQALEVSDQPYAPVLKPFLEGVFGVIAIALLSWMLVWMTRQAKSLKGQVENEISNALQAKSGAGWGVFWLIFVAVLREGFETVVFIAAKFQQGWIPAFGAVAGLIMATAIGVLLFKWGVKINLRVFFQVMGVFLLLIVSGLVISALAHFDKAFAMLAQLDPQYAAICVSQTSCFLGSLVWNLHGVLPDRQFPGIILHTLFGYVDRLYWVEAIAYIAFLTTVGSIYLQSLTGWTMLNANRKPAEN</sequence>
<evidence type="ECO:0000256" key="2">
    <source>
        <dbReference type="ARBA" id="ARBA00008333"/>
    </source>
</evidence>
<reference evidence="7 8" key="1">
    <citation type="submission" date="2018-02" db="EMBL/GenBank/DDBJ databases">
        <authorList>
            <person name="Cohen D.B."/>
            <person name="Kent A.D."/>
        </authorList>
    </citation>
    <scope>NUCLEOTIDE SEQUENCE [LARGE SCALE GENOMIC DNA]</scope>
    <source>
        <strain evidence="7 8">ULC007</strain>
    </source>
</reference>
<organism evidence="7 8">
    <name type="scientific">Phormidesmis priestleyi ULC007</name>
    <dbReference type="NCBI Taxonomy" id="1920490"/>
    <lineage>
        <taxon>Bacteria</taxon>
        <taxon>Bacillati</taxon>
        <taxon>Cyanobacteriota</taxon>
        <taxon>Cyanophyceae</taxon>
        <taxon>Leptolyngbyales</taxon>
        <taxon>Leptolyngbyaceae</taxon>
        <taxon>Phormidesmis</taxon>
    </lineage>
</organism>
<comment type="similarity">
    <text evidence="2">Belongs to the oxidase-dependent Fe transporter (OFeT) (TC 9.A.10.1) family.</text>
</comment>
<evidence type="ECO:0000313" key="8">
    <source>
        <dbReference type="Proteomes" id="UP000238634"/>
    </source>
</evidence>
<keyword evidence="4 6" id="KW-1133">Transmembrane helix</keyword>
<dbReference type="EMBL" id="PVWG01000040">
    <property type="protein sequence ID" value="PSB16544.1"/>
    <property type="molecule type" value="Genomic_DNA"/>
</dbReference>
<dbReference type="OrthoDB" id="8215804at2"/>
<feature type="transmembrane region" description="Helical" evidence="6">
    <location>
        <begin position="272"/>
        <end position="292"/>
    </location>
</feature>
<evidence type="ECO:0000256" key="4">
    <source>
        <dbReference type="ARBA" id="ARBA00022989"/>
    </source>
</evidence>
<dbReference type="AlphaFoldDB" id="A0A2T1D7X8"/>
<accession>A0A2T1D7X8</accession>
<feature type="transmembrane region" description="Helical" evidence="6">
    <location>
        <begin position="193"/>
        <end position="215"/>
    </location>
</feature>
<evidence type="ECO:0008006" key="9">
    <source>
        <dbReference type="Google" id="ProtNLM"/>
    </source>
</evidence>
<dbReference type="PANTHER" id="PTHR31632">
    <property type="entry name" value="IRON TRANSPORTER FTH1"/>
    <property type="match status" value="1"/>
</dbReference>
<gene>
    <name evidence="7" type="ORF">C7B65_21245</name>
</gene>
<evidence type="ECO:0000313" key="7">
    <source>
        <dbReference type="EMBL" id="PSB16544.1"/>
    </source>
</evidence>
<dbReference type="GO" id="GO:0033573">
    <property type="term" value="C:high-affinity iron permease complex"/>
    <property type="evidence" value="ECO:0007669"/>
    <property type="project" value="InterPro"/>
</dbReference>
<keyword evidence="8" id="KW-1185">Reference proteome</keyword>
<dbReference type="Proteomes" id="UP000238634">
    <property type="component" value="Unassembled WGS sequence"/>
</dbReference>
<evidence type="ECO:0000256" key="5">
    <source>
        <dbReference type="ARBA" id="ARBA00023136"/>
    </source>
</evidence>
<dbReference type="PANTHER" id="PTHR31632:SF2">
    <property type="entry name" value="PLASMA MEMBRANE IRON PERMEASE"/>
    <property type="match status" value="1"/>
</dbReference>
<evidence type="ECO:0000256" key="3">
    <source>
        <dbReference type="ARBA" id="ARBA00022692"/>
    </source>
</evidence>
<evidence type="ECO:0000256" key="6">
    <source>
        <dbReference type="SAM" id="Phobius"/>
    </source>
</evidence>
<feature type="transmembrane region" description="Helical" evidence="6">
    <location>
        <begin position="12"/>
        <end position="33"/>
    </location>
</feature>
<dbReference type="STRING" id="1920490.GCA_001895925_05345"/>
<proteinExistence type="inferred from homology"/>
<reference evidence="7 8" key="2">
    <citation type="submission" date="2018-03" db="EMBL/GenBank/DDBJ databases">
        <title>The ancient ancestry and fast evolution of plastids.</title>
        <authorList>
            <person name="Moore K.R."/>
            <person name="Magnabosco C."/>
            <person name="Momper L."/>
            <person name="Gold D.A."/>
            <person name="Bosak T."/>
            <person name="Fournier G.P."/>
        </authorList>
    </citation>
    <scope>NUCLEOTIDE SEQUENCE [LARGE SCALE GENOMIC DNA]</scope>
    <source>
        <strain evidence="7 8">ULC007</strain>
    </source>
</reference>
<keyword evidence="5 6" id="KW-0472">Membrane</keyword>
<feature type="transmembrane region" description="Helical" evidence="6">
    <location>
        <begin position="160"/>
        <end position="181"/>
    </location>
</feature>
<feature type="transmembrane region" description="Helical" evidence="6">
    <location>
        <begin position="87"/>
        <end position="104"/>
    </location>
</feature>
<feature type="transmembrane region" description="Helical" evidence="6">
    <location>
        <begin position="133"/>
        <end position="154"/>
    </location>
</feature>
<dbReference type="Pfam" id="PF03239">
    <property type="entry name" value="FTR1"/>
    <property type="match status" value="1"/>
</dbReference>
<keyword evidence="3 6" id="KW-0812">Transmembrane</keyword>
<dbReference type="GO" id="GO:0015093">
    <property type="term" value="F:ferrous iron transmembrane transporter activity"/>
    <property type="evidence" value="ECO:0007669"/>
    <property type="project" value="TreeGrafter"/>
</dbReference>
<feature type="transmembrane region" description="Helical" evidence="6">
    <location>
        <begin position="45"/>
        <end position="67"/>
    </location>
</feature>
<evidence type="ECO:0000256" key="1">
    <source>
        <dbReference type="ARBA" id="ARBA00004141"/>
    </source>
</evidence>
<feature type="transmembrane region" description="Helical" evidence="6">
    <location>
        <begin position="227"/>
        <end position="252"/>
    </location>
</feature>
<comment type="subcellular location">
    <subcellularLocation>
        <location evidence="1">Membrane</location>
        <topology evidence="1">Multi-pass membrane protein</topology>
    </subcellularLocation>
</comment>
<comment type="caution">
    <text evidence="7">The sequence shown here is derived from an EMBL/GenBank/DDBJ whole genome shotgun (WGS) entry which is preliminary data.</text>
</comment>